<keyword evidence="3" id="KW-1185">Reference proteome</keyword>
<sequence length="169" mass="19904">MTSQTHLKYIQGYPEQITSQVKQLIDSDRLGSWLLKRYPTPHQIRTAKDLYEYTFGLKNRFMRKSPPLSKVVYDDKVKLSSALGLHAFVSRVQGGKLKSKNEIRIASVFKQAPEEFLRMIIVHELAHFKEKEHNKAFYQLCQHMEPDYHQLELDTRLYLTYLELSGPLY</sequence>
<proteinExistence type="predicted"/>
<dbReference type="Gene3D" id="3.30.2010.10">
    <property type="entry name" value="Metalloproteases ('zincins'), catalytic domain"/>
    <property type="match status" value="1"/>
</dbReference>
<evidence type="ECO:0000259" key="1">
    <source>
        <dbReference type="Pfam" id="PF01863"/>
    </source>
</evidence>
<evidence type="ECO:0000313" key="3">
    <source>
        <dbReference type="Proteomes" id="UP001203338"/>
    </source>
</evidence>
<dbReference type="EMBL" id="JAMFLX010000027">
    <property type="protein sequence ID" value="MCL6271544.1"/>
    <property type="molecule type" value="Genomic_DNA"/>
</dbReference>
<dbReference type="CDD" id="cd07344">
    <property type="entry name" value="M48_yhfN_like"/>
    <property type="match status" value="1"/>
</dbReference>
<gene>
    <name evidence="2" type="ORF">M3P05_16635</name>
</gene>
<feature type="domain" description="YgjP-like metallopeptidase" evidence="1">
    <location>
        <begin position="95"/>
        <end position="151"/>
    </location>
</feature>
<dbReference type="Proteomes" id="UP001203338">
    <property type="component" value="Unassembled WGS sequence"/>
</dbReference>
<evidence type="ECO:0000313" key="2">
    <source>
        <dbReference type="EMBL" id="MCL6271544.1"/>
    </source>
</evidence>
<comment type="caution">
    <text evidence="2">The sequence shown here is derived from an EMBL/GenBank/DDBJ whole genome shotgun (WGS) entry which is preliminary data.</text>
</comment>
<dbReference type="InterPro" id="IPR053136">
    <property type="entry name" value="UTP_pyrophosphatase-like"/>
</dbReference>
<dbReference type="PANTHER" id="PTHR30399:SF1">
    <property type="entry name" value="UTP PYROPHOSPHATASE"/>
    <property type="match status" value="1"/>
</dbReference>
<dbReference type="Pfam" id="PF01863">
    <property type="entry name" value="YgjP-like"/>
    <property type="match status" value="1"/>
</dbReference>
<protein>
    <submittedName>
        <fullName evidence="2">M48 family metallopeptidase</fullName>
    </submittedName>
</protein>
<name>A0ABT0PJL7_9GAMM</name>
<dbReference type="PANTHER" id="PTHR30399">
    <property type="entry name" value="UNCHARACTERIZED PROTEIN YGJP"/>
    <property type="match status" value="1"/>
</dbReference>
<dbReference type="InterPro" id="IPR002725">
    <property type="entry name" value="YgjP-like_metallopeptidase"/>
</dbReference>
<organism evidence="2 3">
    <name type="scientific">Parendozoicomonas callyspongiae</name>
    <dbReference type="NCBI Taxonomy" id="2942213"/>
    <lineage>
        <taxon>Bacteria</taxon>
        <taxon>Pseudomonadati</taxon>
        <taxon>Pseudomonadota</taxon>
        <taxon>Gammaproteobacteria</taxon>
        <taxon>Oceanospirillales</taxon>
        <taxon>Endozoicomonadaceae</taxon>
        <taxon>Parendozoicomonas</taxon>
    </lineage>
</organism>
<accession>A0ABT0PJL7</accession>
<dbReference type="RefSeq" id="WP_249701167.1">
    <property type="nucleotide sequence ID" value="NZ_JAMFLX010000027.1"/>
</dbReference>
<reference evidence="2 3" key="1">
    <citation type="submission" date="2022-05" db="EMBL/GenBank/DDBJ databases">
        <authorList>
            <person name="Park J.-S."/>
        </authorList>
    </citation>
    <scope>NUCLEOTIDE SEQUENCE [LARGE SCALE GENOMIC DNA]</scope>
    <source>
        <strain evidence="2 3">2012CJ34-2</strain>
    </source>
</reference>